<keyword evidence="5" id="KW-0472">Membrane</keyword>
<dbReference type="Gene3D" id="1.25.40.10">
    <property type="entry name" value="Tetratricopeptide repeat domain"/>
    <property type="match status" value="1"/>
</dbReference>
<dbReference type="InterPro" id="IPR007655">
    <property type="entry name" value="Slam_C"/>
</dbReference>
<feature type="chain" id="PRO_5036978288" evidence="8">
    <location>
        <begin position="19"/>
        <end position="479"/>
    </location>
</feature>
<proteinExistence type="inferred from homology"/>
<evidence type="ECO:0000256" key="1">
    <source>
        <dbReference type="ARBA" id="ARBA00004571"/>
    </source>
</evidence>
<name>A0A930DHS7_NEISI</name>
<evidence type="ECO:0000256" key="3">
    <source>
        <dbReference type="ARBA" id="ARBA00022692"/>
    </source>
</evidence>
<sequence length="479" mass="55305">MYKPSACLILFFAAPVLAAPRSDFSDDRTAQRLWQDTRQTMQEQEQKVREYRLDIPAENIGQTAENDPEADQGEALFNAVNRSDWQTVRPLLERYTQQTEYDPDIALFARASLARGEGRWKDAKQDYETLLQRHPDFTRGRLDYARLLFEGRLNREATSEFMRLQNEDLPEAVKENIGHFRDSLNQRQSWQGSLSVGAVHNSNINEASGKVWCKTEIDGECWEEFSGDQPISANGIKYEAAAVRRWQIKGHHGIAARALGYGRFYRDHKDFNEHTLNLSAGYQFENHRHTFALAPLVEWNGSGGKTLNRAYGVRSEWNLDKGSWAWNTEAEWKHLSYSDKTRLLDGSLFSVYNTLSYFPRNDLMLYGGIDWQQRKAKEPVDSYRLISARLGAAKMFEAGFDASASATFGIRSHREENAVLEQRRRDKEQTYRLSIGADRWKFAGLKPVLSYKHRRVHGNTDWLYSYKQNEVGLSLVKSF</sequence>
<dbReference type="AlphaFoldDB" id="A0A930DHS7"/>
<dbReference type="SUPFAM" id="SSF48452">
    <property type="entry name" value="TPR-like"/>
    <property type="match status" value="1"/>
</dbReference>
<comment type="caution">
    <text evidence="11">The sequence shown here is derived from an EMBL/GenBank/DDBJ whole genome shotgun (WGS) entry which is preliminary data.</text>
</comment>
<accession>A0A930DHS7</accession>
<reference evidence="11" key="1">
    <citation type="submission" date="2020-04" db="EMBL/GenBank/DDBJ databases">
        <title>Deep metagenomics examines the oral microbiome during advanced dental caries in children, revealing novel taxa and co-occurrences with host molecules.</title>
        <authorList>
            <person name="Baker J.L."/>
            <person name="Morton J.T."/>
            <person name="Dinis M."/>
            <person name="Alvarez R."/>
            <person name="Tran N.C."/>
            <person name="Knight R."/>
            <person name="Edlund A."/>
        </authorList>
    </citation>
    <scope>NUCLEOTIDE SEQUENCE</scope>
    <source>
        <strain evidence="11">JCVI_32_bin.62</strain>
    </source>
</reference>
<dbReference type="EMBL" id="JABZQQ010000093">
    <property type="protein sequence ID" value="MBF1265849.1"/>
    <property type="molecule type" value="Genomic_DNA"/>
</dbReference>
<dbReference type="InterPro" id="IPR057556">
    <property type="entry name" value="TPR_Slam"/>
</dbReference>
<organism evidence="11 12">
    <name type="scientific">Neisseria sicca</name>
    <dbReference type="NCBI Taxonomy" id="490"/>
    <lineage>
        <taxon>Bacteria</taxon>
        <taxon>Pseudomonadati</taxon>
        <taxon>Pseudomonadota</taxon>
        <taxon>Betaproteobacteria</taxon>
        <taxon>Neisseriales</taxon>
        <taxon>Neisseriaceae</taxon>
        <taxon>Neisseria</taxon>
    </lineage>
</organism>
<evidence type="ECO:0000313" key="11">
    <source>
        <dbReference type="EMBL" id="MBF1265849.1"/>
    </source>
</evidence>
<evidence type="ECO:0000256" key="6">
    <source>
        <dbReference type="ARBA" id="ARBA00023237"/>
    </source>
</evidence>
<feature type="signal peptide" evidence="8">
    <location>
        <begin position="1"/>
        <end position="18"/>
    </location>
</feature>
<evidence type="ECO:0000313" key="12">
    <source>
        <dbReference type="Proteomes" id="UP000780345"/>
    </source>
</evidence>
<evidence type="ECO:0000256" key="4">
    <source>
        <dbReference type="ARBA" id="ARBA00022729"/>
    </source>
</evidence>
<keyword evidence="6" id="KW-0998">Cell outer membrane</keyword>
<gene>
    <name evidence="11" type="ORF">HXM80_09405</name>
</gene>
<dbReference type="GO" id="GO:0009279">
    <property type="term" value="C:cell outer membrane"/>
    <property type="evidence" value="ECO:0007669"/>
    <property type="project" value="UniProtKB-SubCell"/>
</dbReference>
<keyword evidence="4 8" id="KW-0732">Signal</keyword>
<evidence type="ECO:0000256" key="2">
    <source>
        <dbReference type="ARBA" id="ARBA00022452"/>
    </source>
</evidence>
<comment type="similarity">
    <text evidence="7">Belongs to the Slam family.</text>
</comment>
<protein>
    <submittedName>
        <fullName evidence="11">DUF560 domain-containing protein</fullName>
    </submittedName>
</protein>
<evidence type="ECO:0000259" key="10">
    <source>
        <dbReference type="Pfam" id="PF24575"/>
    </source>
</evidence>
<evidence type="ECO:0000259" key="9">
    <source>
        <dbReference type="Pfam" id="PF04575"/>
    </source>
</evidence>
<evidence type="ECO:0000256" key="5">
    <source>
        <dbReference type="ARBA" id="ARBA00023136"/>
    </source>
</evidence>
<dbReference type="Pfam" id="PF04575">
    <property type="entry name" value="SlipAM"/>
    <property type="match status" value="1"/>
</dbReference>
<dbReference type="Proteomes" id="UP000780345">
    <property type="component" value="Unassembled WGS sequence"/>
</dbReference>
<evidence type="ECO:0000256" key="8">
    <source>
        <dbReference type="SAM" id="SignalP"/>
    </source>
</evidence>
<feature type="domain" description="Surface lipoprotein assembly modifier C-terminal" evidence="9">
    <location>
        <begin position="190"/>
        <end position="479"/>
    </location>
</feature>
<keyword evidence="3" id="KW-0812">Transmembrane</keyword>
<evidence type="ECO:0000256" key="7">
    <source>
        <dbReference type="ARBA" id="ARBA00023609"/>
    </source>
</evidence>
<comment type="subcellular location">
    <subcellularLocation>
        <location evidence="1">Cell outer membrane</location>
        <topology evidence="1">Multi-pass membrane protein</topology>
    </subcellularLocation>
</comment>
<dbReference type="Pfam" id="PF24575">
    <property type="entry name" value="TPR_Slam"/>
    <property type="match status" value="1"/>
</dbReference>
<feature type="domain" description="Surface lipoprotein assembly modifier N-terminal TPR repeats region" evidence="10">
    <location>
        <begin position="73"/>
        <end position="161"/>
    </location>
</feature>
<dbReference type="InterPro" id="IPR011990">
    <property type="entry name" value="TPR-like_helical_dom_sf"/>
</dbReference>
<keyword evidence="2" id="KW-1134">Transmembrane beta strand</keyword>